<evidence type="ECO:0008006" key="6">
    <source>
        <dbReference type="Google" id="ProtNLM"/>
    </source>
</evidence>
<evidence type="ECO:0000313" key="5">
    <source>
        <dbReference type="Proteomes" id="UP001205337"/>
    </source>
</evidence>
<dbReference type="InterPro" id="IPR056074">
    <property type="entry name" value="DUF7657"/>
</dbReference>
<dbReference type="RefSeq" id="WP_258798516.1">
    <property type="nucleotide sequence ID" value="NZ_JANTHX010000007.1"/>
</dbReference>
<dbReference type="Pfam" id="PF24672">
    <property type="entry name" value="DUF7654"/>
    <property type="match status" value="1"/>
</dbReference>
<keyword evidence="1" id="KW-0472">Membrane</keyword>
<feature type="transmembrane region" description="Helical" evidence="1">
    <location>
        <begin position="175"/>
        <end position="192"/>
    </location>
</feature>
<dbReference type="InterPro" id="IPR056071">
    <property type="entry name" value="DUF7654"/>
</dbReference>
<evidence type="ECO:0000313" key="4">
    <source>
        <dbReference type="EMBL" id="MCS0499470.1"/>
    </source>
</evidence>
<evidence type="ECO:0000259" key="2">
    <source>
        <dbReference type="Pfam" id="PF24672"/>
    </source>
</evidence>
<sequence length="687" mass="73964">MSDRPPLTRGARIAARYRSLIEPTIYGLPNIRVLAWFPLLVGVGALVLVVLQVSGTSSGAYWTLFGTGEDPDLLIGGPRIIRSDEWIVHQGWVISQWRQGFPVVNETFPGGMATTLGFDLPAWDWSMILRPQLWGYLLFGPDAGIAWEWWTPAFLLVASTYSLVVTLLPRRPMMAAFVACAVFFTPIFQWWYGSTSMFAGAWPILAITATLWMLRAPQLWVRILWAVAAGWFGACLAATLYVPFILPGAVVFLFFFVGAVLQERARTKAAVISLVRRLSPLLLAGVGALGLVLAWIADNRAAAVAMTSTVYPGQRSESTGALLLQDPHAIGFAGAVWGQTFATTDGPSVLGPNASEAATALLIGVFLLPGLVWFVIRSARRGRVDFVLLMVGAVVLLVLAYLFVPGWDPLARLLMFDRVTASRFRMAFAVLIPVVFALVAREAERPEEPAWGPRTTRWVALGSVLMTAGIHVLLLLGIIAADDGVLAVAVLWPVALVALLVAIGLVFFRTALTAAAAALLVAATVTGAAVNPLYLGAFDLGGTDVGSAVLATDAEEPGTWVGIGSDVVMGVLMETGVRAYAGVQPYPPTRMWQDIDPGGDQEQAWNRLAHVRWTWGEGEPQLSNPYPDVVLGTFDPCSDFAQQHVDYVLAEETISGGDCLDPIDDIVQGASRMQLFRVVAPAEAVAG</sequence>
<feature type="transmembrane region" description="Helical" evidence="1">
    <location>
        <begin position="33"/>
        <end position="54"/>
    </location>
</feature>
<evidence type="ECO:0000259" key="3">
    <source>
        <dbReference type="Pfam" id="PF24677"/>
    </source>
</evidence>
<feature type="transmembrane region" description="Helical" evidence="1">
    <location>
        <begin position="460"/>
        <end position="480"/>
    </location>
</feature>
<evidence type="ECO:0000256" key="1">
    <source>
        <dbReference type="SAM" id="Phobius"/>
    </source>
</evidence>
<dbReference type="Proteomes" id="UP001205337">
    <property type="component" value="Unassembled WGS sequence"/>
</dbReference>
<dbReference type="EMBL" id="JANTHX010000007">
    <property type="protein sequence ID" value="MCS0499470.1"/>
    <property type="molecule type" value="Genomic_DNA"/>
</dbReference>
<feature type="transmembrane region" description="Helical" evidence="1">
    <location>
        <begin position="357"/>
        <end position="374"/>
    </location>
</feature>
<feature type="transmembrane region" description="Helical" evidence="1">
    <location>
        <begin position="219"/>
        <end position="239"/>
    </location>
</feature>
<proteinExistence type="predicted"/>
<keyword evidence="1" id="KW-0812">Transmembrane</keyword>
<feature type="transmembrane region" description="Helical" evidence="1">
    <location>
        <begin position="274"/>
        <end position="297"/>
    </location>
</feature>
<protein>
    <recommendedName>
        <fullName evidence="6">Glycosyltransferase RgtA/B/C/D-like domain-containing protein</fullName>
    </recommendedName>
</protein>
<accession>A0ABT1ZFG8</accession>
<gene>
    <name evidence="4" type="ORF">NUH29_07895</name>
</gene>
<feature type="domain" description="DUF7657" evidence="3">
    <location>
        <begin position="43"/>
        <end position="438"/>
    </location>
</feature>
<organism evidence="4 5">
    <name type="scientific">Protaetiibacter mangrovi</name>
    <dbReference type="NCBI Taxonomy" id="2970926"/>
    <lineage>
        <taxon>Bacteria</taxon>
        <taxon>Bacillati</taxon>
        <taxon>Actinomycetota</taxon>
        <taxon>Actinomycetes</taxon>
        <taxon>Micrococcales</taxon>
        <taxon>Microbacteriaceae</taxon>
        <taxon>Protaetiibacter</taxon>
    </lineage>
</organism>
<feature type="transmembrane region" description="Helical" evidence="1">
    <location>
        <begin position="198"/>
        <end position="214"/>
    </location>
</feature>
<comment type="caution">
    <text evidence="4">The sequence shown here is derived from an EMBL/GenBank/DDBJ whole genome shotgun (WGS) entry which is preliminary data.</text>
</comment>
<feature type="transmembrane region" description="Helical" evidence="1">
    <location>
        <begin position="515"/>
        <end position="535"/>
    </location>
</feature>
<reference evidence="4 5" key="1">
    <citation type="submission" date="2022-08" db="EMBL/GenBank/DDBJ databases">
        <authorList>
            <person name="Li F."/>
        </authorList>
    </citation>
    <scope>NUCLEOTIDE SEQUENCE [LARGE SCALE GENOMIC DNA]</scope>
    <source>
        <strain evidence="4 5">10F1B-8-1</strain>
    </source>
</reference>
<keyword evidence="5" id="KW-1185">Reference proteome</keyword>
<feature type="transmembrane region" description="Helical" evidence="1">
    <location>
        <begin position="386"/>
        <end position="404"/>
    </location>
</feature>
<feature type="transmembrane region" description="Helical" evidence="1">
    <location>
        <begin position="245"/>
        <end position="262"/>
    </location>
</feature>
<feature type="transmembrane region" description="Helical" evidence="1">
    <location>
        <begin position="424"/>
        <end position="440"/>
    </location>
</feature>
<dbReference type="Pfam" id="PF24677">
    <property type="entry name" value="DUF7657"/>
    <property type="match status" value="1"/>
</dbReference>
<feature type="transmembrane region" description="Helical" evidence="1">
    <location>
        <begin position="149"/>
        <end position="168"/>
    </location>
</feature>
<feature type="domain" description="DUF7654" evidence="2">
    <location>
        <begin position="543"/>
        <end position="679"/>
    </location>
</feature>
<feature type="transmembrane region" description="Helical" evidence="1">
    <location>
        <begin position="486"/>
        <end position="508"/>
    </location>
</feature>
<keyword evidence="1" id="KW-1133">Transmembrane helix</keyword>
<name>A0ABT1ZFG8_9MICO</name>